<dbReference type="HOGENOM" id="CLU_3117255_0_0_10"/>
<reference evidence="1 2" key="1">
    <citation type="submission" date="2011-04" db="EMBL/GenBank/DDBJ databases">
        <title>The Genome Sequence of Dysgonomonas mossii DSM 22836.</title>
        <authorList>
            <consortium name="The Broad Institute Genome Sequencing Platform"/>
            <person name="Earl A."/>
            <person name="Ward D."/>
            <person name="Feldgarden M."/>
            <person name="Gevers D."/>
            <person name="Pudlo N."/>
            <person name="Martens E."/>
            <person name="Allen-Vercoe E."/>
            <person name="Young S.K."/>
            <person name="Zeng Q."/>
            <person name="Gargeya S."/>
            <person name="Fitzgerald M."/>
            <person name="Haas B."/>
            <person name="Abouelleil A."/>
            <person name="Alvarado L."/>
            <person name="Arachchi H.M."/>
            <person name="Berlin A."/>
            <person name="Brown A."/>
            <person name="Chapman S.B."/>
            <person name="Chen Z."/>
            <person name="Dunbar C."/>
            <person name="Freedman E."/>
            <person name="Gearin G."/>
            <person name="Gellesch M."/>
            <person name="Goldberg J."/>
            <person name="Griggs A."/>
            <person name="Gujja S."/>
            <person name="Heiman D."/>
            <person name="Howarth C."/>
            <person name="Larson L."/>
            <person name="Lui A."/>
            <person name="MacDonald P.J.P."/>
            <person name="Mehta T."/>
            <person name="Montmayeur A."/>
            <person name="Murphy C."/>
            <person name="Neiman D."/>
            <person name="Pearson M."/>
            <person name="Priest M."/>
            <person name="Roberts A."/>
            <person name="Saif S."/>
            <person name="Shea T."/>
            <person name="Shenoy N."/>
            <person name="Sisk P."/>
            <person name="Stolte C."/>
            <person name="Sykes S."/>
            <person name="Yandava C."/>
            <person name="Wortman J."/>
            <person name="Nusbaum C."/>
            <person name="Birren B."/>
        </authorList>
    </citation>
    <scope>NUCLEOTIDE SEQUENCE [LARGE SCALE GENOMIC DNA]</scope>
    <source>
        <strain evidence="1 2">DSM 22836</strain>
    </source>
</reference>
<proteinExistence type="predicted"/>
<gene>
    <name evidence="1" type="ORF">HMPREF9456_02036</name>
</gene>
<sequence>MKNPIEYFKRRKRRRLFLRIYFAHLEHISGNPRDALRDTIDQYMKIKDML</sequence>
<name>F8X1C7_9BACT</name>
<keyword evidence="2" id="KW-1185">Reference proteome</keyword>
<dbReference type="GeneID" id="78084082"/>
<accession>F8X1C7</accession>
<organism evidence="1 2">
    <name type="scientific">Dysgonomonas mossii DSM 22836</name>
    <dbReference type="NCBI Taxonomy" id="742767"/>
    <lineage>
        <taxon>Bacteria</taxon>
        <taxon>Pseudomonadati</taxon>
        <taxon>Bacteroidota</taxon>
        <taxon>Bacteroidia</taxon>
        <taxon>Bacteroidales</taxon>
        <taxon>Dysgonomonadaceae</taxon>
        <taxon>Dysgonomonas</taxon>
    </lineage>
</organism>
<dbReference type="Proteomes" id="UP000006420">
    <property type="component" value="Unassembled WGS sequence"/>
</dbReference>
<dbReference type="RefSeq" id="WP_006843406.1">
    <property type="nucleotide sequence ID" value="NZ_AQWJ01000003.1"/>
</dbReference>
<protein>
    <submittedName>
        <fullName evidence="1">Uncharacterized protein</fullName>
    </submittedName>
</protein>
<dbReference type="AlphaFoldDB" id="F8X1C7"/>
<evidence type="ECO:0000313" key="2">
    <source>
        <dbReference type="Proteomes" id="UP000006420"/>
    </source>
</evidence>
<evidence type="ECO:0000313" key="1">
    <source>
        <dbReference type="EMBL" id="EGK03399.1"/>
    </source>
</evidence>
<dbReference type="EMBL" id="ADLW01000007">
    <property type="protein sequence ID" value="EGK03399.1"/>
    <property type="molecule type" value="Genomic_DNA"/>
</dbReference>
<comment type="caution">
    <text evidence="1">The sequence shown here is derived from an EMBL/GenBank/DDBJ whole genome shotgun (WGS) entry which is preliminary data.</text>
</comment>